<dbReference type="Proteomes" id="UP000076510">
    <property type="component" value="Unassembled WGS sequence"/>
</dbReference>
<organism evidence="1 2">
    <name type="scientific">Rossellomorea marisflavi</name>
    <dbReference type="NCBI Taxonomy" id="189381"/>
    <lineage>
        <taxon>Bacteria</taxon>
        <taxon>Bacillati</taxon>
        <taxon>Bacillota</taxon>
        <taxon>Bacilli</taxon>
        <taxon>Bacillales</taxon>
        <taxon>Bacillaceae</taxon>
        <taxon>Rossellomorea</taxon>
    </lineage>
</organism>
<dbReference type="PANTHER" id="PTHR39179:SF2">
    <property type="entry name" value="ENDOSPORE COAT-ASSOCIATED PROTEIN YUTH"/>
    <property type="match status" value="1"/>
</dbReference>
<name>A0A0J5V387_9BACI</name>
<dbReference type="RefSeq" id="WP_048007032.1">
    <property type="nucleotide sequence ID" value="NZ_JAMQJC010000008.1"/>
</dbReference>
<comment type="caution">
    <text evidence="1">The sequence shown here is derived from an EMBL/GenBank/DDBJ whole genome shotgun (WGS) entry which is preliminary data.</text>
</comment>
<evidence type="ECO:0000313" key="1">
    <source>
        <dbReference type="EMBL" id="KZE48105.1"/>
    </source>
</evidence>
<dbReference type="PATRIC" id="fig|189381.10.peg.177"/>
<dbReference type="OrthoDB" id="2986702at2"/>
<keyword evidence="1" id="KW-0946">Virion</keyword>
<dbReference type="SUPFAM" id="SSF56112">
    <property type="entry name" value="Protein kinase-like (PK-like)"/>
    <property type="match status" value="1"/>
</dbReference>
<dbReference type="InterPro" id="IPR011009">
    <property type="entry name" value="Kinase-like_dom_sf"/>
</dbReference>
<dbReference type="AlphaFoldDB" id="A0A0J5V387"/>
<keyword evidence="1" id="KW-0167">Capsid protein</keyword>
<proteinExistence type="predicted"/>
<dbReference type="InterPro" id="IPR047175">
    <property type="entry name" value="CotS-like"/>
</dbReference>
<evidence type="ECO:0000313" key="2">
    <source>
        <dbReference type="Proteomes" id="UP000076510"/>
    </source>
</evidence>
<accession>A0A0J5V387</accession>
<dbReference type="Gene3D" id="3.90.1200.10">
    <property type="match status" value="1"/>
</dbReference>
<dbReference type="GO" id="GO:0042601">
    <property type="term" value="C:endospore-forming forespore"/>
    <property type="evidence" value="ECO:0007669"/>
    <property type="project" value="TreeGrafter"/>
</dbReference>
<dbReference type="NCBIfam" id="TIGR02905">
    <property type="entry name" value="spore_yutH"/>
    <property type="match status" value="1"/>
</dbReference>
<gene>
    <name evidence="1" type="ORF">AV649_20485</name>
</gene>
<protein>
    <submittedName>
        <fullName evidence="1">Spore coat protein</fullName>
    </submittedName>
</protein>
<reference evidence="2" key="1">
    <citation type="submission" date="2016-01" db="EMBL/GenBank/DDBJ databases">
        <title>Whole genome sequencing of Bhargavaea cecembensis T14.</title>
        <authorList>
            <person name="Hong K.W."/>
        </authorList>
    </citation>
    <scope>NUCLEOTIDE SEQUENCE [LARGE SCALE GENOMIC DNA]</scope>
    <source>
        <strain evidence="2">M19</strain>
    </source>
</reference>
<dbReference type="InterPro" id="IPR014254">
    <property type="entry name" value="Spore_coat_YutH"/>
</dbReference>
<dbReference type="EMBL" id="LQQY01000019">
    <property type="protein sequence ID" value="KZE48105.1"/>
    <property type="molecule type" value="Genomic_DNA"/>
</dbReference>
<sequence length="333" mass="39654">MSSELLMNHFGLRPERTFFDGTMNRYMAGGSLYSIVGVSNTEQETLVEIYKLSEHLIAQGDRYTSRFVQSNEGKFLVTEGEKDFVVLRNEPLQPPDGNALGRKLGKFHFRGRLYEEKVEKINRMGQWKMLWERRLSQLEKAYYQVIQDQPVDEFEERFVESYPYYTALAENAIQYLVDTELDEDPDVADAGTICHERFGQHTWGTENCIHFPFQWVFDHSTRDLAEWVREKYFEKSQTFHPELQEFIREYEKINPLSPFAWRLMYSRLLFPLHYFECIEEYYISTSEQQKKLVEDQLNGHLRNSGQYESFLADFYHMSEVPVKKWGIPVIDWL</sequence>
<dbReference type="PANTHER" id="PTHR39179">
    <property type="entry name" value="SPORE COAT PROTEIN I"/>
    <property type="match status" value="1"/>
</dbReference>